<dbReference type="AlphaFoldDB" id="A0A9D4RVB0"/>
<dbReference type="EMBL" id="JAIWYP010000001">
    <property type="protein sequence ID" value="KAH3880155.1"/>
    <property type="molecule type" value="Genomic_DNA"/>
</dbReference>
<dbReference type="Proteomes" id="UP000828390">
    <property type="component" value="Unassembled WGS sequence"/>
</dbReference>
<evidence type="ECO:0000313" key="1">
    <source>
        <dbReference type="EMBL" id="KAH3880155.1"/>
    </source>
</evidence>
<reference evidence="1" key="1">
    <citation type="journal article" date="2019" name="bioRxiv">
        <title>The Genome of the Zebra Mussel, Dreissena polymorpha: A Resource for Invasive Species Research.</title>
        <authorList>
            <person name="McCartney M.A."/>
            <person name="Auch B."/>
            <person name="Kono T."/>
            <person name="Mallez S."/>
            <person name="Zhang Y."/>
            <person name="Obille A."/>
            <person name="Becker A."/>
            <person name="Abrahante J.E."/>
            <person name="Garbe J."/>
            <person name="Badalamenti J.P."/>
            <person name="Herman A."/>
            <person name="Mangelson H."/>
            <person name="Liachko I."/>
            <person name="Sullivan S."/>
            <person name="Sone E.D."/>
            <person name="Koren S."/>
            <person name="Silverstein K.A.T."/>
            <person name="Beckman K.B."/>
            <person name="Gohl D.M."/>
        </authorList>
    </citation>
    <scope>NUCLEOTIDE SEQUENCE</scope>
    <source>
        <strain evidence="1">Duluth1</strain>
        <tissue evidence="1">Whole animal</tissue>
    </source>
</reference>
<sequence>MGLYQFSGMCFCIDNALSTFERLMENVHGGLQWEICLLYMDNISYPCSVISDDELPAPVPASPLQTHTPLLFKILKLDTKLRYTFTSSR</sequence>
<name>A0A9D4RVB0_DREPO</name>
<organism evidence="1 2">
    <name type="scientific">Dreissena polymorpha</name>
    <name type="common">Zebra mussel</name>
    <name type="synonym">Mytilus polymorpha</name>
    <dbReference type="NCBI Taxonomy" id="45954"/>
    <lineage>
        <taxon>Eukaryota</taxon>
        <taxon>Metazoa</taxon>
        <taxon>Spiralia</taxon>
        <taxon>Lophotrochozoa</taxon>
        <taxon>Mollusca</taxon>
        <taxon>Bivalvia</taxon>
        <taxon>Autobranchia</taxon>
        <taxon>Heteroconchia</taxon>
        <taxon>Euheterodonta</taxon>
        <taxon>Imparidentia</taxon>
        <taxon>Neoheterodontei</taxon>
        <taxon>Myida</taxon>
        <taxon>Dreissenoidea</taxon>
        <taxon>Dreissenidae</taxon>
        <taxon>Dreissena</taxon>
    </lineage>
</organism>
<dbReference type="InterPro" id="IPR043128">
    <property type="entry name" value="Rev_trsase/Diguanyl_cyclase"/>
</dbReference>
<proteinExistence type="predicted"/>
<gene>
    <name evidence="1" type="ORF">DPMN_004067</name>
</gene>
<dbReference type="Gene3D" id="3.30.70.270">
    <property type="match status" value="1"/>
</dbReference>
<comment type="caution">
    <text evidence="1">The sequence shown here is derived from an EMBL/GenBank/DDBJ whole genome shotgun (WGS) entry which is preliminary data.</text>
</comment>
<accession>A0A9D4RVB0</accession>
<reference evidence="1" key="2">
    <citation type="submission" date="2020-11" db="EMBL/GenBank/DDBJ databases">
        <authorList>
            <person name="McCartney M.A."/>
            <person name="Auch B."/>
            <person name="Kono T."/>
            <person name="Mallez S."/>
            <person name="Becker A."/>
            <person name="Gohl D.M."/>
            <person name="Silverstein K.A.T."/>
            <person name="Koren S."/>
            <person name="Bechman K.B."/>
            <person name="Herman A."/>
            <person name="Abrahante J.E."/>
            <person name="Garbe J."/>
        </authorList>
    </citation>
    <scope>NUCLEOTIDE SEQUENCE</scope>
    <source>
        <strain evidence="1">Duluth1</strain>
        <tissue evidence="1">Whole animal</tissue>
    </source>
</reference>
<evidence type="ECO:0000313" key="2">
    <source>
        <dbReference type="Proteomes" id="UP000828390"/>
    </source>
</evidence>
<protein>
    <submittedName>
        <fullName evidence="1">Uncharacterized protein</fullName>
    </submittedName>
</protein>
<keyword evidence="2" id="KW-1185">Reference proteome</keyword>